<evidence type="ECO:0000256" key="4">
    <source>
        <dbReference type="ARBA" id="ARBA00023163"/>
    </source>
</evidence>
<feature type="compositionally biased region" description="Basic residues" evidence="6">
    <location>
        <begin position="501"/>
        <end position="511"/>
    </location>
</feature>
<dbReference type="GO" id="GO:0005634">
    <property type="term" value="C:nucleus"/>
    <property type="evidence" value="ECO:0007669"/>
    <property type="project" value="UniProtKB-SubCell"/>
</dbReference>
<dbReference type="EMBL" id="JAGMUV010000042">
    <property type="protein sequence ID" value="KAH7111211.1"/>
    <property type="molecule type" value="Genomic_DNA"/>
</dbReference>
<dbReference type="PANTHER" id="PTHR47338:SF4">
    <property type="entry name" value="ZN(II)2CYS6 TRANSCRIPTION FACTOR (EUROFUNG)"/>
    <property type="match status" value="1"/>
</dbReference>
<dbReference type="OrthoDB" id="424974at2759"/>
<evidence type="ECO:0000256" key="2">
    <source>
        <dbReference type="ARBA" id="ARBA00022723"/>
    </source>
</evidence>
<evidence type="ECO:0000256" key="6">
    <source>
        <dbReference type="SAM" id="MobiDB-lite"/>
    </source>
</evidence>
<dbReference type="CDD" id="cd12148">
    <property type="entry name" value="fungal_TF_MHR"/>
    <property type="match status" value="1"/>
</dbReference>
<sequence length="525" mass="59072">PDHVARAVFQDYFKCAHAQPYSLFPEKTFWSQLDQKELPEHLLLAIMSHAVRFSTNDFFEGRKTSLSSLFANMAWRSIIILYFQERAEADITIVKTIMRLSLYDFTTGHDRHGSAWVKIGLAVRISQDLRLMLDYPTSIGVAEREERRRVFWSVYMLDRLASCARARPPAVFEASCHLSLPCDKLLWRMNCDSKSHKLDDIINQNANVGEHPGYPALVVALTSIVGRCAQCMIQDDNDRQRKPPWDQSSDYAATCSDLLSLERYFEEPISEALINCSIDGTEIDSGLASPLVFARVLFCLSHCLLNQPFLLRRRAGSSQVRAPHTFLSRALDTGREYSRRLVHELRDSRLTGYVLHGSFLGYCTVVASGVHAMHVFSGDSATRQESSDCLSVCRQILGDLSEYWPSCLSMNHAVGKFADCAHRFVNLINPVSNVQPLSDADCDLMWSLLEYSTLASAPDGFWETESYATSPSGSELSHIDPRCWGRALALGSSPSVWQARGKSKHRNRKGHNSSVPQSFLPFEDG</sequence>
<dbReference type="AlphaFoldDB" id="A0A9P9I7Y9"/>
<evidence type="ECO:0000259" key="7">
    <source>
        <dbReference type="SMART" id="SM00906"/>
    </source>
</evidence>
<dbReference type="PANTHER" id="PTHR47338">
    <property type="entry name" value="ZN(II)2CYS6 TRANSCRIPTION FACTOR (EUROFUNG)-RELATED"/>
    <property type="match status" value="1"/>
</dbReference>
<reference evidence="8" key="1">
    <citation type="journal article" date="2021" name="Nat. Commun.">
        <title>Genetic determinants of endophytism in the Arabidopsis root mycobiome.</title>
        <authorList>
            <person name="Mesny F."/>
            <person name="Miyauchi S."/>
            <person name="Thiergart T."/>
            <person name="Pickel B."/>
            <person name="Atanasova L."/>
            <person name="Karlsson M."/>
            <person name="Huettel B."/>
            <person name="Barry K.W."/>
            <person name="Haridas S."/>
            <person name="Chen C."/>
            <person name="Bauer D."/>
            <person name="Andreopoulos W."/>
            <person name="Pangilinan J."/>
            <person name="LaButti K."/>
            <person name="Riley R."/>
            <person name="Lipzen A."/>
            <person name="Clum A."/>
            <person name="Drula E."/>
            <person name="Henrissat B."/>
            <person name="Kohler A."/>
            <person name="Grigoriev I.V."/>
            <person name="Martin F.M."/>
            <person name="Hacquard S."/>
        </authorList>
    </citation>
    <scope>NUCLEOTIDE SEQUENCE</scope>
    <source>
        <strain evidence="8">MPI-CAGE-AT-0147</strain>
    </source>
</reference>
<feature type="region of interest" description="Disordered" evidence="6">
    <location>
        <begin position="500"/>
        <end position="525"/>
    </location>
</feature>
<evidence type="ECO:0000313" key="8">
    <source>
        <dbReference type="EMBL" id="KAH7111211.1"/>
    </source>
</evidence>
<dbReference type="Pfam" id="PF04082">
    <property type="entry name" value="Fungal_trans"/>
    <property type="match status" value="1"/>
</dbReference>
<gene>
    <name evidence="8" type="ORF">EDB81DRAFT_671546</name>
</gene>
<evidence type="ECO:0000256" key="5">
    <source>
        <dbReference type="ARBA" id="ARBA00023242"/>
    </source>
</evidence>
<dbReference type="SMART" id="SM00906">
    <property type="entry name" value="Fungal_trans"/>
    <property type="match status" value="1"/>
</dbReference>
<proteinExistence type="predicted"/>
<comment type="subcellular location">
    <subcellularLocation>
        <location evidence="1">Nucleus</location>
    </subcellularLocation>
</comment>
<comment type="caution">
    <text evidence="8">The sequence shown here is derived from an EMBL/GenBank/DDBJ whole genome shotgun (WGS) entry which is preliminary data.</text>
</comment>
<dbReference type="GO" id="GO:0006351">
    <property type="term" value="P:DNA-templated transcription"/>
    <property type="evidence" value="ECO:0007669"/>
    <property type="project" value="InterPro"/>
</dbReference>
<feature type="domain" description="Xylanolytic transcriptional activator regulatory" evidence="7">
    <location>
        <begin position="115"/>
        <end position="187"/>
    </location>
</feature>
<dbReference type="InterPro" id="IPR007219">
    <property type="entry name" value="XnlR_reg_dom"/>
</dbReference>
<name>A0A9P9I7Y9_9HYPO</name>
<dbReference type="GO" id="GO:0003677">
    <property type="term" value="F:DNA binding"/>
    <property type="evidence" value="ECO:0007669"/>
    <property type="project" value="InterPro"/>
</dbReference>
<feature type="non-terminal residue" evidence="8">
    <location>
        <position position="525"/>
    </location>
</feature>
<dbReference type="GO" id="GO:0000981">
    <property type="term" value="F:DNA-binding transcription factor activity, RNA polymerase II-specific"/>
    <property type="evidence" value="ECO:0007669"/>
    <property type="project" value="InterPro"/>
</dbReference>
<dbReference type="GO" id="GO:0008270">
    <property type="term" value="F:zinc ion binding"/>
    <property type="evidence" value="ECO:0007669"/>
    <property type="project" value="InterPro"/>
</dbReference>
<dbReference type="Proteomes" id="UP000738349">
    <property type="component" value="Unassembled WGS sequence"/>
</dbReference>
<dbReference type="InterPro" id="IPR050815">
    <property type="entry name" value="TF_fung"/>
</dbReference>
<evidence type="ECO:0000313" key="9">
    <source>
        <dbReference type="Proteomes" id="UP000738349"/>
    </source>
</evidence>
<keyword evidence="3" id="KW-0805">Transcription regulation</keyword>
<protein>
    <submittedName>
        <fullName evidence="8">Fungal-specific transcription factor domain-containing protein</fullName>
    </submittedName>
</protein>
<keyword evidence="9" id="KW-1185">Reference proteome</keyword>
<evidence type="ECO:0000256" key="3">
    <source>
        <dbReference type="ARBA" id="ARBA00023015"/>
    </source>
</evidence>
<keyword evidence="2" id="KW-0479">Metal-binding</keyword>
<keyword evidence="5" id="KW-0539">Nucleus</keyword>
<evidence type="ECO:0000256" key="1">
    <source>
        <dbReference type="ARBA" id="ARBA00004123"/>
    </source>
</evidence>
<accession>A0A9P9I7Y9</accession>
<organism evidence="8 9">
    <name type="scientific">Dactylonectria macrodidyma</name>
    <dbReference type="NCBI Taxonomy" id="307937"/>
    <lineage>
        <taxon>Eukaryota</taxon>
        <taxon>Fungi</taxon>
        <taxon>Dikarya</taxon>
        <taxon>Ascomycota</taxon>
        <taxon>Pezizomycotina</taxon>
        <taxon>Sordariomycetes</taxon>
        <taxon>Hypocreomycetidae</taxon>
        <taxon>Hypocreales</taxon>
        <taxon>Nectriaceae</taxon>
        <taxon>Dactylonectria</taxon>
    </lineage>
</organism>
<keyword evidence="4" id="KW-0804">Transcription</keyword>